<reference evidence="1" key="1">
    <citation type="submission" date="2023-10" db="EMBL/GenBank/DDBJ databases">
        <authorList>
            <person name="Chen Y."/>
            <person name="Shah S."/>
            <person name="Dougan E. K."/>
            <person name="Thang M."/>
            <person name="Chan C."/>
        </authorList>
    </citation>
    <scope>NUCLEOTIDE SEQUENCE [LARGE SCALE GENOMIC DNA]</scope>
</reference>
<keyword evidence="2" id="KW-1185">Reference proteome</keyword>
<protein>
    <recommendedName>
        <fullName evidence="3">Selenoprotein O</fullName>
    </recommendedName>
</protein>
<evidence type="ECO:0000313" key="2">
    <source>
        <dbReference type="Proteomes" id="UP001189429"/>
    </source>
</evidence>
<comment type="caution">
    <text evidence="1">The sequence shown here is derived from an EMBL/GenBank/DDBJ whole genome shotgun (WGS) entry which is preliminary data.</text>
</comment>
<feature type="non-terminal residue" evidence="1">
    <location>
        <position position="1"/>
    </location>
</feature>
<proteinExistence type="predicted"/>
<organism evidence="1 2">
    <name type="scientific">Prorocentrum cordatum</name>
    <dbReference type="NCBI Taxonomy" id="2364126"/>
    <lineage>
        <taxon>Eukaryota</taxon>
        <taxon>Sar</taxon>
        <taxon>Alveolata</taxon>
        <taxon>Dinophyceae</taxon>
        <taxon>Prorocentrales</taxon>
        <taxon>Prorocentraceae</taxon>
        <taxon>Prorocentrum</taxon>
    </lineage>
</organism>
<sequence length="107" mass="11729">SWLFVKHAYEWIGLAVPDRVKSEIKPRSLPTGLNSPMDVVKRRKETKFVSAQFDGGSKSGLASSGWHIGVDRFCDQSGQPIFYNVAEGSTFWGDGAVTLGELQGLVQ</sequence>
<gene>
    <name evidence="1" type="ORF">PCOR1329_LOCUS73323</name>
</gene>
<feature type="non-terminal residue" evidence="1">
    <location>
        <position position="107"/>
    </location>
</feature>
<dbReference type="EMBL" id="CAUYUJ010019864">
    <property type="protein sequence ID" value="CAK0894232.1"/>
    <property type="molecule type" value="Genomic_DNA"/>
</dbReference>
<name>A0ABN9X862_9DINO</name>
<dbReference type="Proteomes" id="UP001189429">
    <property type="component" value="Unassembled WGS sequence"/>
</dbReference>
<accession>A0ABN9X862</accession>
<evidence type="ECO:0000313" key="1">
    <source>
        <dbReference type="EMBL" id="CAK0894232.1"/>
    </source>
</evidence>
<evidence type="ECO:0008006" key="3">
    <source>
        <dbReference type="Google" id="ProtNLM"/>
    </source>
</evidence>